<sequence>RVAKRENNNKRAYLYVDPLQGKHMPVSPGQSLELFAELAKKAEEKYKDESLLIVGFAETATAIGSAAAYYGKNAAYYMNTTREDIPGAEYFFFTESHSHATEQRLVVNGLEQVLSKADRIVFAEDEVTTGNTIEKLIFRLKARYPDRKLAFGILSILNSMEEERLSQLESQGISCTFVRRIPQQYRIGEIERYQYEPLKTEPAIWEGAPAPCLPIGNRWDSRIVCDTDTLRKKSRAFAAEALEKLPILSNTGKILILGTEEFMFPGMLLGQALEKKYPGMTVRFHATTRSPIEVSLDSRYPLHSREPLESLYEKGRRTFIYDLDRYDQVIVATDAQNINEEGKRSLTGALRACGNTHITFVEWRDQP</sequence>
<organism evidence="3 4">
    <name type="scientific">Candidatus Lachnoclostridium stercoravium</name>
    <dbReference type="NCBI Taxonomy" id="2838633"/>
    <lineage>
        <taxon>Bacteria</taxon>
        <taxon>Bacillati</taxon>
        <taxon>Bacillota</taxon>
        <taxon>Clostridia</taxon>
        <taxon>Lachnospirales</taxon>
        <taxon>Lachnospiraceae</taxon>
    </lineage>
</organism>
<dbReference type="Proteomes" id="UP000823900">
    <property type="component" value="Unassembled WGS sequence"/>
</dbReference>
<keyword evidence="3" id="KW-0808">Transferase</keyword>
<name>A0A9D2KNU4_9FIRM</name>
<dbReference type="InterPro" id="IPR029057">
    <property type="entry name" value="PRTase-like"/>
</dbReference>
<protein>
    <submittedName>
        <fullName evidence="3">Phosphoribosyltransferase family protein</fullName>
    </submittedName>
</protein>
<comment type="caution">
    <text evidence="3">The sequence shown here is derived from an EMBL/GenBank/DDBJ whole genome shotgun (WGS) entry which is preliminary data.</text>
</comment>
<dbReference type="InterPro" id="IPR011214">
    <property type="entry name" value="UCP020967"/>
</dbReference>
<dbReference type="PIRSF" id="PIRSF020967">
    <property type="entry name" value="UCP020967"/>
    <property type="match status" value="1"/>
</dbReference>
<keyword evidence="3" id="KW-0328">Glycosyltransferase</keyword>
<evidence type="ECO:0000259" key="2">
    <source>
        <dbReference type="Pfam" id="PF15609"/>
    </source>
</evidence>
<evidence type="ECO:0000313" key="4">
    <source>
        <dbReference type="Proteomes" id="UP000823900"/>
    </source>
</evidence>
<dbReference type="SUPFAM" id="SSF53271">
    <property type="entry name" value="PRTase-like"/>
    <property type="match status" value="1"/>
</dbReference>
<dbReference type="AlphaFoldDB" id="A0A9D2KNU4"/>
<feature type="non-terminal residue" evidence="3">
    <location>
        <position position="1"/>
    </location>
</feature>
<proteinExistence type="predicted"/>
<reference evidence="3" key="1">
    <citation type="journal article" date="2021" name="PeerJ">
        <title>Extensive microbial diversity within the chicken gut microbiome revealed by metagenomics and culture.</title>
        <authorList>
            <person name="Gilroy R."/>
            <person name="Ravi A."/>
            <person name="Getino M."/>
            <person name="Pursley I."/>
            <person name="Horton D.L."/>
            <person name="Alikhan N.F."/>
            <person name="Baker D."/>
            <person name="Gharbi K."/>
            <person name="Hall N."/>
            <person name="Watson M."/>
            <person name="Adriaenssens E.M."/>
            <person name="Foster-Nyarko E."/>
            <person name="Jarju S."/>
            <person name="Secka A."/>
            <person name="Antonio M."/>
            <person name="Oren A."/>
            <person name="Chaudhuri R.R."/>
            <person name="La Ragione R."/>
            <person name="Hildebrand F."/>
            <person name="Pallen M.J."/>
        </authorList>
    </citation>
    <scope>NUCLEOTIDE SEQUENCE</scope>
    <source>
        <strain evidence="3">CHK178-16964</strain>
    </source>
</reference>
<reference evidence="3" key="2">
    <citation type="submission" date="2021-04" db="EMBL/GenBank/DDBJ databases">
        <authorList>
            <person name="Gilroy R."/>
        </authorList>
    </citation>
    <scope>NUCLEOTIDE SEQUENCE</scope>
    <source>
        <strain evidence="3">CHK178-16964</strain>
    </source>
</reference>
<gene>
    <name evidence="3" type="ORF">IAA07_03795</name>
</gene>
<dbReference type="InterPro" id="IPR022537">
    <property type="entry name" value="TRSP_dom"/>
</dbReference>
<feature type="domain" description="Orotate phosphoribosyltransferase-like" evidence="2">
    <location>
        <begin position="2"/>
        <end position="170"/>
    </location>
</feature>
<dbReference type="EMBL" id="DWZA01000033">
    <property type="protein sequence ID" value="HJA70690.1"/>
    <property type="molecule type" value="Genomic_DNA"/>
</dbReference>
<dbReference type="GO" id="GO:0016757">
    <property type="term" value="F:glycosyltransferase activity"/>
    <property type="evidence" value="ECO:0007669"/>
    <property type="project" value="UniProtKB-KW"/>
</dbReference>
<dbReference type="InterPro" id="IPR041688">
    <property type="entry name" value="PRTase_2"/>
</dbReference>
<evidence type="ECO:0000259" key="1">
    <source>
        <dbReference type="Pfam" id="PF12500"/>
    </source>
</evidence>
<dbReference type="Pfam" id="PF12500">
    <property type="entry name" value="TRSP"/>
    <property type="match status" value="1"/>
</dbReference>
<dbReference type="Pfam" id="PF15609">
    <property type="entry name" value="PRTase_2"/>
    <property type="match status" value="1"/>
</dbReference>
<evidence type="ECO:0000313" key="3">
    <source>
        <dbReference type="EMBL" id="HJA70690.1"/>
    </source>
</evidence>
<feature type="domain" description="TRSP" evidence="1">
    <location>
        <begin position="232"/>
        <end position="341"/>
    </location>
</feature>
<dbReference type="Gene3D" id="3.40.50.2020">
    <property type="match status" value="1"/>
</dbReference>
<accession>A0A9D2KNU4</accession>